<proteinExistence type="predicted"/>
<sequence length="139" mass="15336">MFPHFFKTTFALFICFSLMSTSPLSAGNHSAGTALSKQVKRIVASNLFVIPFRTAASYKRLISPEGSMQSEIAECWGYLTLDNLQGLGYPYQTAFMVGGEAMRNYPGLDLTVEYAISQGVSFEDIAKVLANCMVYCGWE</sequence>
<keyword evidence="1" id="KW-0732">Signal</keyword>
<comment type="caution">
    <text evidence="2">The sequence shown here is derived from an EMBL/GenBank/DDBJ whole genome shotgun (WGS) entry which is preliminary data.</text>
</comment>
<dbReference type="RefSeq" id="WP_157305707.1">
    <property type="nucleotide sequence ID" value="NZ_WRXN01000003.1"/>
</dbReference>
<dbReference type="AlphaFoldDB" id="A0A7K1U1N6"/>
<keyword evidence="3" id="KW-1185">Reference proteome</keyword>
<name>A0A7K1U1N6_9BACT</name>
<gene>
    <name evidence="2" type="ORF">GO493_08435</name>
</gene>
<reference evidence="2 3" key="1">
    <citation type="submission" date="2019-12" db="EMBL/GenBank/DDBJ databases">
        <title>Chitinophaga sp. strain ysch24 (GDMCC 1.1355), whole genome shotgun sequence.</title>
        <authorList>
            <person name="Zhang X."/>
        </authorList>
    </citation>
    <scope>NUCLEOTIDE SEQUENCE [LARGE SCALE GENOMIC DNA]</scope>
    <source>
        <strain evidence="3">ysch24</strain>
    </source>
</reference>
<accession>A0A7K1U1N6</accession>
<evidence type="ECO:0000313" key="3">
    <source>
        <dbReference type="Proteomes" id="UP000461730"/>
    </source>
</evidence>
<protein>
    <submittedName>
        <fullName evidence="2">Uncharacterized protein</fullName>
    </submittedName>
</protein>
<feature type="chain" id="PRO_5029901675" evidence="1">
    <location>
        <begin position="27"/>
        <end position="139"/>
    </location>
</feature>
<feature type="signal peptide" evidence="1">
    <location>
        <begin position="1"/>
        <end position="26"/>
    </location>
</feature>
<evidence type="ECO:0000256" key="1">
    <source>
        <dbReference type="SAM" id="SignalP"/>
    </source>
</evidence>
<organism evidence="2 3">
    <name type="scientific">Chitinophaga tropicalis</name>
    <dbReference type="NCBI Taxonomy" id="2683588"/>
    <lineage>
        <taxon>Bacteria</taxon>
        <taxon>Pseudomonadati</taxon>
        <taxon>Bacteroidota</taxon>
        <taxon>Chitinophagia</taxon>
        <taxon>Chitinophagales</taxon>
        <taxon>Chitinophagaceae</taxon>
        <taxon>Chitinophaga</taxon>
    </lineage>
</organism>
<dbReference type="EMBL" id="WRXN01000003">
    <property type="protein sequence ID" value="MVT08284.1"/>
    <property type="molecule type" value="Genomic_DNA"/>
</dbReference>
<evidence type="ECO:0000313" key="2">
    <source>
        <dbReference type="EMBL" id="MVT08284.1"/>
    </source>
</evidence>
<dbReference type="Proteomes" id="UP000461730">
    <property type="component" value="Unassembled WGS sequence"/>
</dbReference>